<sequence length="191" mass="20903">MPRRVEPGAHWQFVAGAYLSFAEADMDQPARRLGSVIGHRPTVAWAAAPWFGDDRFLTTVTATGLADRPTMLAQVVRAGTWGYLGDRRQQATALRQALRIDPANWSPYLDLADLAAQDHDFRAAADLVRKGLSHKAEDSTLRAAGAAYRFLAEGSPADSDLLLELAPDVPHEGYRNDLIKLARDRAGLQAK</sequence>
<protein>
    <recommendedName>
        <fullName evidence="3">Tetratricopeptide repeat protein</fullName>
    </recommendedName>
</protein>
<accession>A0ABT4BD15</accession>
<organism evidence="1 2">
    <name type="scientific">Paractinoplanes pyxinae</name>
    <dbReference type="NCBI Taxonomy" id="2997416"/>
    <lineage>
        <taxon>Bacteria</taxon>
        <taxon>Bacillati</taxon>
        <taxon>Actinomycetota</taxon>
        <taxon>Actinomycetes</taxon>
        <taxon>Micromonosporales</taxon>
        <taxon>Micromonosporaceae</taxon>
        <taxon>Paractinoplanes</taxon>
    </lineage>
</organism>
<gene>
    <name evidence="1" type="ORF">OWR29_40955</name>
</gene>
<evidence type="ECO:0000313" key="2">
    <source>
        <dbReference type="Proteomes" id="UP001151002"/>
    </source>
</evidence>
<evidence type="ECO:0000313" key="1">
    <source>
        <dbReference type="EMBL" id="MCY1144404.1"/>
    </source>
</evidence>
<proteinExistence type="predicted"/>
<dbReference type="InterPro" id="IPR011990">
    <property type="entry name" value="TPR-like_helical_dom_sf"/>
</dbReference>
<dbReference type="Proteomes" id="UP001151002">
    <property type="component" value="Unassembled WGS sequence"/>
</dbReference>
<evidence type="ECO:0008006" key="3">
    <source>
        <dbReference type="Google" id="ProtNLM"/>
    </source>
</evidence>
<keyword evidence="2" id="KW-1185">Reference proteome</keyword>
<dbReference type="EMBL" id="JAPNTZ010000020">
    <property type="protein sequence ID" value="MCY1144404.1"/>
    <property type="molecule type" value="Genomic_DNA"/>
</dbReference>
<reference evidence="1" key="1">
    <citation type="submission" date="2022-11" db="EMBL/GenBank/DDBJ databases">
        <authorList>
            <person name="Somphong A."/>
            <person name="Phongsopitanun W."/>
        </authorList>
    </citation>
    <scope>NUCLEOTIDE SEQUENCE</scope>
    <source>
        <strain evidence="1">Pm04-4</strain>
    </source>
</reference>
<name>A0ABT4BD15_9ACTN</name>
<dbReference type="RefSeq" id="WP_267568987.1">
    <property type="nucleotide sequence ID" value="NZ_JAPNTZ010000020.1"/>
</dbReference>
<comment type="caution">
    <text evidence="1">The sequence shown here is derived from an EMBL/GenBank/DDBJ whole genome shotgun (WGS) entry which is preliminary data.</text>
</comment>
<dbReference type="Gene3D" id="1.25.40.10">
    <property type="entry name" value="Tetratricopeptide repeat domain"/>
    <property type="match status" value="1"/>
</dbReference>